<evidence type="ECO:0000313" key="2">
    <source>
        <dbReference type="EMBL" id="RWR28802.1"/>
    </source>
</evidence>
<comment type="caution">
    <text evidence="2">The sequence shown here is derived from an EMBL/GenBank/DDBJ whole genome shotgun (WGS) entry which is preliminary data.</text>
</comment>
<protein>
    <submittedName>
        <fullName evidence="2">Uncharacterized protein</fullName>
    </submittedName>
</protein>
<feature type="coiled-coil region" evidence="1">
    <location>
        <begin position="54"/>
        <end position="81"/>
    </location>
</feature>
<dbReference type="RefSeq" id="WP_128237521.1">
    <property type="nucleotide sequence ID" value="NZ_SAUX01000013.1"/>
</dbReference>
<sequence length="181" mass="20535">MTDLNTQMTTEAMMQAEIERLRALIVTQSEVHRDHVRGLTAQHEKEREFYGNAAQDFRIRAEKAERELAEHRAQTDALIAAAYEDAAKEADKAHEQNEYQWKTRAYPRAISCETVAERIRDCVPADAKAALETRDRAMRNEGIKQAATAAWDVPTGYCTAKRINMTILSLIEKEPEGKGDE</sequence>
<organism evidence="2 3">
    <name type="scientific">Paenirhodobacter populi</name>
    <dbReference type="NCBI Taxonomy" id="2306993"/>
    <lineage>
        <taxon>Bacteria</taxon>
        <taxon>Pseudomonadati</taxon>
        <taxon>Pseudomonadota</taxon>
        <taxon>Alphaproteobacteria</taxon>
        <taxon>Rhodobacterales</taxon>
        <taxon>Rhodobacter group</taxon>
        <taxon>Paenirhodobacter</taxon>
    </lineage>
</organism>
<dbReference type="EMBL" id="SAUX01000013">
    <property type="protein sequence ID" value="RWR28802.1"/>
    <property type="molecule type" value="Genomic_DNA"/>
</dbReference>
<evidence type="ECO:0000256" key="1">
    <source>
        <dbReference type="SAM" id="Coils"/>
    </source>
</evidence>
<dbReference type="Proteomes" id="UP000285295">
    <property type="component" value="Unassembled WGS sequence"/>
</dbReference>
<keyword evidence="1" id="KW-0175">Coiled coil</keyword>
<evidence type="ECO:0000313" key="3">
    <source>
        <dbReference type="Proteomes" id="UP000285295"/>
    </source>
</evidence>
<proteinExistence type="predicted"/>
<name>A0A443K7U3_9RHOB</name>
<accession>A0A443K7U3</accession>
<reference evidence="2 3" key="2">
    <citation type="submission" date="2019-01" db="EMBL/GenBank/DDBJ databases">
        <authorList>
            <person name="Li Y."/>
        </authorList>
    </citation>
    <scope>NUCLEOTIDE SEQUENCE [LARGE SCALE GENOMIC DNA]</scope>
    <source>
        <strain evidence="2 3">D19-10-3-21</strain>
    </source>
</reference>
<dbReference type="AlphaFoldDB" id="A0A443K7U3"/>
<gene>
    <name evidence="2" type="ORF">D2T31_11860</name>
</gene>
<reference evidence="2 3" key="1">
    <citation type="submission" date="2019-01" db="EMBL/GenBank/DDBJ databases">
        <title>Sinorhodobacter populi sp. nov. isolated from the symptomatic bark tissue of Populus euramericana canker.</title>
        <authorList>
            <person name="Xu G."/>
        </authorList>
    </citation>
    <scope>NUCLEOTIDE SEQUENCE [LARGE SCALE GENOMIC DNA]</scope>
    <source>
        <strain evidence="2 3">D19-10-3-21</strain>
    </source>
</reference>